<proteinExistence type="predicted"/>
<feature type="region of interest" description="Disordered" evidence="1">
    <location>
        <begin position="1"/>
        <end position="40"/>
    </location>
</feature>
<dbReference type="GO" id="GO:0016874">
    <property type="term" value="F:ligase activity"/>
    <property type="evidence" value="ECO:0007669"/>
    <property type="project" value="UniProtKB-KW"/>
</dbReference>
<name>A0A1D1XXZ5_9ARAE</name>
<feature type="non-terminal residue" evidence="2">
    <location>
        <position position="1"/>
    </location>
</feature>
<organism evidence="2">
    <name type="scientific">Anthurium amnicola</name>
    <dbReference type="NCBI Taxonomy" id="1678845"/>
    <lineage>
        <taxon>Eukaryota</taxon>
        <taxon>Viridiplantae</taxon>
        <taxon>Streptophyta</taxon>
        <taxon>Embryophyta</taxon>
        <taxon>Tracheophyta</taxon>
        <taxon>Spermatophyta</taxon>
        <taxon>Magnoliopsida</taxon>
        <taxon>Liliopsida</taxon>
        <taxon>Araceae</taxon>
        <taxon>Pothoideae</taxon>
        <taxon>Potheae</taxon>
        <taxon>Anthurium</taxon>
    </lineage>
</organism>
<sequence length="124" mass="13929">KIEHARSDLFLPHTNRPWESSSANPPRGANQREGDRKPSTSCVSLAAGCWERERETKKMILVSIVAELLEEYTVLVARVLEQLLHDAPFPRRMRFLMLRSLPFASPPRSLSPLPPPYAAAAAAR</sequence>
<protein>
    <submittedName>
        <fullName evidence="2">Glycine--tRNA ligase beta subunit</fullName>
    </submittedName>
</protein>
<dbReference type="PANTHER" id="PTHR48175">
    <property type="entry name" value="OS04G0581700 PROTEIN"/>
    <property type="match status" value="1"/>
</dbReference>
<dbReference type="AlphaFoldDB" id="A0A1D1XXZ5"/>
<gene>
    <name evidence="2" type="primary">glyS_2</name>
    <name evidence="2" type="ORF">g.30488</name>
</gene>
<dbReference type="EMBL" id="GDJX01020670">
    <property type="protein sequence ID" value="JAT47266.1"/>
    <property type="molecule type" value="Transcribed_RNA"/>
</dbReference>
<feature type="region of interest" description="Disordered" evidence="1">
    <location>
        <begin position="105"/>
        <end position="124"/>
    </location>
</feature>
<keyword evidence="2" id="KW-0436">Ligase</keyword>
<reference evidence="2" key="1">
    <citation type="submission" date="2015-07" db="EMBL/GenBank/DDBJ databases">
        <title>Transcriptome Assembly of Anthurium amnicola.</title>
        <authorList>
            <person name="Suzuki J."/>
        </authorList>
    </citation>
    <scope>NUCLEOTIDE SEQUENCE</scope>
</reference>
<accession>A0A1D1XXZ5</accession>
<dbReference type="PANTHER" id="PTHR48175:SF3">
    <property type="entry name" value="OS04G0581700 PROTEIN"/>
    <property type="match status" value="1"/>
</dbReference>
<evidence type="ECO:0000313" key="2">
    <source>
        <dbReference type="EMBL" id="JAT47266.1"/>
    </source>
</evidence>
<evidence type="ECO:0000256" key="1">
    <source>
        <dbReference type="SAM" id="MobiDB-lite"/>
    </source>
</evidence>